<dbReference type="Pfam" id="PF03729">
    <property type="entry name" value="DUF308"/>
    <property type="match status" value="2"/>
</dbReference>
<name>A0A8J3P980_9ACTN</name>
<gene>
    <name evidence="2" type="ORF">Cco03nite_56710</name>
</gene>
<keyword evidence="1" id="KW-0812">Transmembrane</keyword>
<keyword evidence="3" id="KW-1185">Reference proteome</keyword>
<reference evidence="2 3" key="1">
    <citation type="submission" date="2021-01" db="EMBL/GenBank/DDBJ databases">
        <title>Whole genome shotgun sequence of Catellatospora coxensis NBRC 107359.</title>
        <authorList>
            <person name="Komaki H."/>
            <person name="Tamura T."/>
        </authorList>
    </citation>
    <scope>NUCLEOTIDE SEQUENCE [LARGE SCALE GENOMIC DNA]</scope>
    <source>
        <strain evidence="2 3">NBRC 107359</strain>
    </source>
</reference>
<keyword evidence="1" id="KW-1133">Transmembrane helix</keyword>
<feature type="transmembrane region" description="Helical" evidence="1">
    <location>
        <begin position="170"/>
        <end position="192"/>
    </location>
</feature>
<feature type="transmembrane region" description="Helical" evidence="1">
    <location>
        <begin position="113"/>
        <end position="135"/>
    </location>
</feature>
<evidence type="ECO:0000256" key="1">
    <source>
        <dbReference type="SAM" id="Phobius"/>
    </source>
</evidence>
<protein>
    <recommendedName>
        <fullName evidence="4">HdeD family acid-resistance protein</fullName>
    </recommendedName>
</protein>
<feature type="transmembrane region" description="Helical" evidence="1">
    <location>
        <begin position="54"/>
        <end position="73"/>
    </location>
</feature>
<organism evidence="2 3">
    <name type="scientific">Catellatospora coxensis</name>
    <dbReference type="NCBI Taxonomy" id="310354"/>
    <lineage>
        <taxon>Bacteria</taxon>
        <taxon>Bacillati</taxon>
        <taxon>Actinomycetota</taxon>
        <taxon>Actinomycetes</taxon>
        <taxon>Micromonosporales</taxon>
        <taxon>Micromonosporaceae</taxon>
        <taxon>Catellatospora</taxon>
    </lineage>
</organism>
<dbReference type="PANTHER" id="PTHR34989:SF1">
    <property type="entry name" value="PROTEIN HDED"/>
    <property type="match status" value="1"/>
</dbReference>
<evidence type="ECO:0000313" key="2">
    <source>
        <dbReference type="EMBL" id="GIG08971.1"/>
    </source>
</evidence>
<dbReference type="AlphaFoldDB" id="A0A8J3P980"/>
<proteinExistence type="predicted"/>
<feature type="transmembrane region" description="Helical" evidence="1">
    <location>
        <begin position="30"/>
        <end position="48"/>
    </location>
</feature>
<sequence>MDIASYLRTMIDPYGDAELEAAALRSFKRMSIIGGLISIAAGLALTFWPEKTIVLIAALIGVWLVVVGIFRVAEGLTAKGVSGGHRALIAVMGVLYIIVGIICLRHLADSIKVLAVVLGLVWIVGGVAEVVTGFARTHGTWPKIGTVLLGLLSIAAGLILFFWPGITLTVLVWITGFWLIALGIIQLILGFTTGRAAKRAARSNSVPGVA</sequence>
<evidence type="ECO:0000313" key="3">
    <source>
        <dbReference type="Proteomes" id="UP000630887"/>
    </source>
</evidence>
<dbReference type="PANTHER" id="PTHR34989">
    <property type="entry name" value="PROTEIN HDED"/>
    <property type="match status" value="1"/>
</dbReference>
<feature type="transmembrane region" description="Helical" evidence="1">
    <location>
        <begin position="147"/>
        <end position="164"/>
    </location>
</feature>
<keyword evidence="1" id="KW-0472">Membrane</keyword>
<feature type="transmembrane region" description="Helical" evidence="1">
    <location>
        <begin position="85"/>
        <end position="107"/>
    </location>
</feature>
<dbReference type="Proteomes" id="UP000630887">
    <property type="component" value="Unassembled WGS sequence"/>
</dbReference>
<dbReference type="InterPro" id="IPR005325">
    <property type="entry name" value="DUF308_memb"/>
</dbReference>
<dbReference type="InterPro" id="IPR052712">
    <property type="entry name" value="Acid_resist_chaperone_HdeD"/>
</dbReference>
<dbReference type="EMBL" id="BONI01000056">
    <property type="protein sequence ID" value="GIG08971.1"/>
    <property type="molecule type" value="Genomic_DNA"/>
</dbReference>
<accession>A0A8J3P980</accession>
<dbReference type="GO" id="GO:0005886">
    <property type="term" value="C:plasma membrane"/>
    <property type="evidence" value="ECO:0007669"/>
    <property type="project" value="TreeGrafter"/>
</dbReference>
<evidence type="ECO:0008006" key="4">
    <source>
        <dbReference type="Google" id="ProtNLM"/>
    </source>
</evidence>
<comment type="caution">
    <text evidence="2">The sequence shown here is derived from an EMBL/GenBank/DDBJ whole genome shotgun (WGS) entry which is preliminary data.</text>
</comment>